<protein>
    <submittedName>
        <fullName evidence="3">Pleckstrin y domain-containing H member 2</fullName>
    </submittedName>
</protein>
<dbReference type="PANTHER" id="PTHR22903">
    <property type="entry name" value="PLEKHH PROTEIN"/>
    <property type="match status" value="1"/>
</dbReference>
<evidence type="ECO:0000256" key="2">
    <source>
        <dbReference type="SAM" id="Coils"/>
    </source>
</evidence>
<keyword evidence="1" id="KW-0677">Repeat</keyword>
<proteinExistence type="predicted"/>
<evidence type="ECO:0000256" key="1">
    <source>
        <dbReference type="ARBA" id="ARBA00022737"/>
    </source>
</evidence>
<dbReference type="PANTHER" id="PTHR22903:SF8">
    <property type="entry name" value="MAX-1A"/>
    <property type="match status" value="1"/>
</dbReference>
<keyword evidence="2" id="KW-0175">Coiled coil</keyword>
<organism evidence="3 4">
    <name type="scientific">Desmophyllum pertusum</name>
    <dbReference type="NCBI Taxonomy" id="174260"/>
    <lineage>
        <taxon>Eukaryota</taxon>
        <taxon>Metazoa</taxon>
        <taxon>Cnidaria</taxon>
        <taxon>Anthozoa</taxon>
        <taxon>Hexacorallia</taxon>
        <taxon>Scleractinia</taxon>
        <taxon>Caryophylliina</taxon>
        <taxon>Caryophylliidae</taxon>
        <taxon>Desmophyllum</taxon>
    </lineage>
</organism>
<dbReference type="AlphaFoldDB" id="A0A9W9YMT1"/>
<evidence type="ECO:0000313" key="3">
    <source>
        <dbReference type="EMBL" id="KAJ7357398.1"/>
    </source>
</evidence>
<feature type="coiled-coil region" evidence="2">
    <location>
        <begin position="44"/>
        <end position="106"/>
    </location>
</feature>
<comment type="caution">
    <text evidence="3">The sequence shown here is derived from an EMBL/GenBank/DDBJ whole genome shotgun (WGS) entry which is preliminary data.</text>
</comment>
<gene>
    <name evidence="3" type="primary">PLEKHH2_4</name>
    <name evidence="3" type="ORF">OS493_024909</name>
</gene>
<dbReference type="Proteomes" id="UP001163046">
    <property type="component" value="Unassembled WGS sequence"/>
</dbReference>
<name>A0A9W9YMT1_9CNID</name>
<accession>A0A9W9YMT1</accession>
<dbReference type="EMBL" id="MU827321">
    <property type="protein sequence ID" value="KAJ7357398.1"/>
    <property type="molecule type" value="Genomic_DNA"/>
</dbReference>
<keyword evidence="4" id="KW-1185">Reference proteome</keyword>
<evidence type="ECO:0000313" key="4">
    <source>
        <dbReference type="Proteomes" id="UP001163046"/>
    </source>
</evidence>
<reference evidence="3" key="1">
    <citation type="submission" date="2023-01" db="EMBL/GenBank/DDBJ databases">
        <title>Genome assembly of the deep-sea coral Lophelia pertusa.</title>
        <authorList>
            <person name="Herrera S."/>
            <person name="Cordes E."/>
        </authorList>
    </citation>
    <scope>NUCLEOTIDE SEQUENCE</scope>
    <source>
        <strain evidence="3">USNM1676648</strain>
        <tissue evidence="3">Polyp</tissue>
    </source>
</reference>
<sequence length="132" mass="15965">MRQEVTDHKYFLQRSARMRLDYKQRCKYLEIQLEKFREQASKVREVIGHKLKDLEEQSRNANEKAAETAQQVQHLETLLAVKDETVTQLQAELENEKQRRIIREREVEDKTAHIKTWMHKKISEYEVKLEDV</sequence>